<protein>
    <submittedName>
        <fullName evidence="1">Uncharacterized protein</fullName>
    </submittedName>
</protein>
<accession>A0ACB0LUZ6</accession>
<reference evidence="1" key="1">
    <citation type="submission" date="2023-10" db="EMBL/GenBank/DDBJ databases">
        <authorList>
            <person name="Rodriguez Cubillos JULIANA M."/>
            <person name="De Vega J."/>
        </authorList>
    </citation>
    <scope>NUCLEOTIDE SEQUENCE</scope>
</reference>
<dbReference type="Proteomes" id="UP001177021">
    <property type="component" value="Unassembled WGS sequence"/>
</dbReference>
<keyword evidence="2" id="KW-1185">Reference proteome</keyword>
<sequence>MEEIISKDERDIALKEVHFCKLEKIILKNMDNLKTIWHHQFETLKMLQVNKCSKIVVVFPSSMQKSYNKLEMLEVTDCGLVEEIFELIRFKESSSIEEDTTTHLKEISIDELPKLKKIWSVDPQGILSFQNLMNVQVNSCASLEYLLPLSVAIHCSLLSKLYIKYCGNMKEIVAEEKESSVNATPIFEFNQLSTLILLKLVRLKGFFAKNHTLACPSLKKIDVYSCPKLILYRTLSTRSSNIRDDKVSVSTHQPLFIVEEVIPNLEELKIDGEEANMILQVQNSSGLFTKITYLELCYFRNDDTVLFHHSLLENVPNLESLFVTQCYFKKLFQDEWRTHTQIKALSLNLLPNLEHICKGGSQIEFLQLLWVNNCSSLINLLPYSATFSHLVHMEIICCNGLKYLLTSPTTTQSLVKLSTLKIKECNSLEEIIVTGGEENIHITFISLKILMLECLPSLNRFGSSKCFFKFPLLEVVVVRECPRMNVFSEGYTSTPYLQKVQIAENDQQWFWRGNLNDTISNMFEDKVAFSMFKYLALSDYPELKDLWYGELDRNVFCNLKHLVVKKCDCLSHVLFPSNVMQVLYGLEELEVTDCDSLEAVFDVEGMKSKDTLVKKQSTQLKKLTLSSLPKLKHIWNEDPHEIINFGNLCTLKVSTCQSLSYIFSLPLCEDLQHLEMLEIELCEIEQIVAMEEGSMLIYLALSDYPEMKDLWYGQVDQNLFCNLKHLVVNKCDFLSHVLFPSNVMQVLYGLEELEVTDCDSLEAVFDVEGIKSKDTLVKKQSTQLKKLTLSSLPKLKHIWNEDPHEIINFGNLCTLKVSTCQSLSYIFSLPLCEDLQHLEMLEIELCEIEQIVAMEEGSMVHSFNFPKLNELTLSCLTNLTSFYRGKHSLDCPSLKDLNVYGCDAFNHLDMFSIEKEVQRSNDTDQKE</sequence>
<comment type="caution">
    <text evidence="1">The sequence shown here is derived from an EMBL/GenBank/DDBJ whole genome shotgun (WGS) entry which is preliminary data.</text>
</comment>
<evidence type="ECO:0000313" key="2">
    <source>
        <dbReference type="Proteomes" id="UP001177021"/>
    </source>
</evidence>
<gene>
    <name evidence="1" type="ORF">MILVUS5_LOCUS36856</name>
</gene>
<name>A0ACB0LUZ6_TRIPR</name>
<evidence type="ECO:0000313" key="1">
    <source>
        <dbReference type="EMBL" id="CAJ2673365.1"/>
    </source>
</evidence>
<organism evidence="1 2">
    <name type="scientific">Trifolium pratense</name>
    <name type="common">Red clover</name>
    <dbReference type="NCBI Taxonomy" id="57577"/>
    <lineage>
        <taxon>Eukaryota</taxon>
        <taxon>Viridiplantae</taxon>
        <taxon>Streptophyta</taxon>
        <taxon>Embryophyta</taxon>
        <taxon>Tracheophyta</taxon>
        <taxon>Spermatophyta</taxon>
        <taxon>Magnoliopsida</taxon>
        <taxon>eudicotyledons</taxon>
        <taxon>Gunneridae</taxon>
        <taxon>Pentapetalae</taxon>
        <taxon>rosids</taxon>
        <taxon>fabids</taxon>
        <taxon>Fabales</taxon>
        <taxon>Fabaceae</taxon>
        <taxon>Papilionoideae</taxon>
        <taxon>50 kb inversion clade</taxon>
        <taxon>NPAAA clade</taxon>
        <taxon>Hologalegina</taxon>
        <taxon>IRL clade</taxon>
        <taxon>Trifolieae</taxon>
        <taxon>Trifolium</taxon>
    </lineage>
</organism>
<proteinExistence type="predicted"/>
<dbReference type="EMBL" id="CASHSV030000716">
    <property type="protein sequence ID" value="CAJ2673365.1"/>
    <property type="molecule type" value="Genomic_DNA"/>
</dbReference>